<evidence type="ECO:0000256" key="2">
    <source>
        <dbReference type="SAM" id="MobiDB-lite"/>
    </source>
</evidence>
<accession>A0AAV2PWS2</accession>
<evidence type="ECO:0000259" key="3">
    <source>
        <dbReference type="PROSITE" id="PS50158"/>
    </source>
</evidence>
<dbReference type="EMBL" id="CAXKWB010002224">
    <property type="protein sequence ID" value="CAL4066414.1"/>
    <property type="molecule type" value="Genomic_DNA"/>
</dbReference>
<protein>
    <recommendedName>
        <fullName evidence="3">CCHC-type domain-containing protein</fullName>
    </recommendedName>
</protein>
<dbReference type="Pfam" id="PF00098">
    <property type="entry name" value="zf-CCHC"/>
    <property type="match status" value="1"/>
</dbReference>
<feature type="compositionally biased region" description="Low complexity" evidence="2">
    <location>
        <begin position="207"/>
        <end position="220"/>
    </location>
</feature>
<keyword evidence="5" id="KW-1185">Reference proteome</keyword>
<dbReference type="Gene3D" id="4.10.60.10">
    <property type="entry name" value="Zinc finger, CCHC-type"/>
    <property type="match status" value="1"/>
</dbReference>
<dbReference type="PANTHER" id="PTHR37984:SF5">
    <property type="entry name" value="PROTEIN NYNRIN-LIKE"/>
    <property type="match status" value="1"/>
</dbReference>
<dbReference type="GO" id="GO:0003676">
    <property type="term" value="F:nucleic acid binding"/>
    <property type="evidence" value="ECO:0007669"/>
    <property type="project" value="InterPro"/>
</dbReference>
<dbReference type="SMART" id="SM00343">
    <property type="entry name" value="ZnF_C2HC"/>
    <property type="match status" value="1"/>
</dbReference>
<dbReference type="CDD" id="cd00303">
    <property type="entry name" value="retropepsin_like"/>
    <property type="match status" value="1"/>
</dbReference>
<comment type="caution">
    <text evidence="4">The sequence shown here is derived from an EMBL/GenBank/DDBJ whole genome shotgun (WGS) entry which is preliminary data.</text>
</comment>
<dbReference type="Proteomes" id="UP001497623">
    <property type="component" value="Unassembled WGS sequence"/>
</dbReference>
<keyword evidence="1" id="KW-0863">Zinc-finger</keyword>
<feature type="domain" description="CCHC-type" evidence="3">
    <location>
        <begin position="240"/>
        <end position="256"/>
    </location>
</feature>
<dbReference type="Gene3D" id="3.30.70.270">
    <property type="match status" value="1"/>
</dbReference>
<dbReference type="SUPFAM" id="SSF57756">
    <property type="entry name" value="Retrovirus zinc finger-like domains"/>
    <property type="match status" value="1"/>
</dbReference>
<feature type="non-terminal residue" evidence="4">
    <location>
        <position position="725"/>
    </location>
</feature>
<reference evidence="4 5" key="1">
    <citation type="submission" date="2024-05" db="EMBL/GenBank/DDBJ databases">
        <authorList>
            <person name="Wallberg A."/>
        </authorList>
    </citation>
    <scope>NUCLEOTIDE SEQUENCE [LARGE SCALE GENOMIC DNA]</scope>
</reference>
<proteinExistence type="predicted"/>
<dbReference type="Gene3D" id="3.10.10.10">
    <property type="entry name" value="HIV Type 1 Reverse Transcriptase, subunit A, domain 1"/>
    <property type="match status" value="1"/>
</dbReference>
<gene>
    <name evidence="4" type="ORF">MNOR_LOCUS5661</name>
</gene>
<sequence>MSGINDDLTRSEYVEVIKDKLEYQVVKRLDAVFIAKRPAITWEAVTTVELHTCLKEEFGPKETDVSSLLCQFGPNRMKKTPEVSVNDFFHSWQEQLPDCMSPVTDAAKTEFVDLVRRSLFYFCLDDKYLQEQLCSMKEAEPSLKKYFDEAVAAEAKRRSFQEIGVSSSHLDSSAGLSVNKWEASGKGGQSGRFSERVIHRPREADQKPVPQSSQPGPQVPRNQNSPKQGTTDGEHKKPGRCFNCQRWGHWASECRSKARRRFGNVNQASVASTSQQVAEEVETDQQTSEDFNAFNVVSVMEAGKFVNTFATSVGSPLITNEPMMTRCVLQSVGRVKFECDTAASHSVLSKAMFDKVKSKCPVHLKPEQVTIRLADGTLSDKSCGSVQLKVQKYDGSPEVCKVTFFVLEGPNCLLGRYALQQLWPEQYVALRDVASASMAKMDASIKSPVELYVNPGLARSHSGRSMIANEVGKSSERSSVSPNVGTCDKPCDQKKKTCVKLHRIKGGVQRRFLTHSAVSHSDISGGRKIAQRTRTTMIPSPTSPQPHSAGGEAAVEPLPERRKLPPLPVGASQLEGEAYCRLICETYPEVFDGTKGCFRGAEATMLIKEGHMDQLKRVGVRPPAKIPYGMEEQYEKALDELYEDLVPVNGYELITASQVVPVCQVVDGQKKLKRLAINYKGTINDHLLDIPHISTTCAEELDKLKGEYRSCIDLKGAFKQIPVTP</sequence>
<dbReference type="InterPro" id="IPR050951">
    <property type="entry name" value="Retrovirus_Pol_polyprotein"/>
</dbReference>
<evidence type="ECO:0000313" key="4">
    <source>
        <dbReference type="EMBL" id="CAL4066414.1"/>
    </source>
</evidence>
<keyword evidence="1" id="KW-0479">Metal-binding</keyword>
<dbReference type="PANTHER" id="PTHR37984">
    <property type="entry name" value="PROTEIN CBG26694"/>
    <property type="match status" value="1"/>
</dbReference>
<dbReference type="InterPro" id="IPR043128">
    <property type="entry name" value="Rev_trsase/Diguanyl_cyclase"/>
</dbReference>
<dbReference type="InterPro" id="IPR001878">
    <property type="entry name" value="Znf_CCHC"/>
</dbReference>
<dbReference type="InterPro" id="IPR036875">
    <property type="entry name" value="Znf_CCHC_sf"/>
</dbReference>
<keyword evidence="1" id="KW-0862">Zinc</keyword>
<evidence type="ECO:0000256" key="1">
    <source>
        <dbReference type="PROSITE-ProRule" id="PRU00047"/>
    </source>
</evidence>
<feature type="region of interest" description="Disordered" evidence="2">
    <location>
        <begin position="201"/>
        <end position="239"/>
    </location>
</feature>
<dbReference type="PROSITE" id="PS50158">
    <property type="entry name" value="ZF_CCHC"/>
    <property type="match status" value="1"/>
</dbReference>
<feature type="compositionally biased region" description="Polar residues" evidence="2">
    <location>
        <begin position="221"/>
        <end position="231"/>
    </location>
</feature>
<dbReference type="AlphaFoldDB" id="A0AAV2PWS2"/>
<organism evidence="4 5">
    <name type="scientific">Meganyctiphanes norvegica</name>
    <name type="common">Northern krill</name>
    <name type="synonym">Thysanopoda norvegica</name>
    <dbReference type="NCBI Taxonomy" id="48144"/>
    <lineage>
        <taxon>Eukaryota</taxon>
        <taxon>Metazoa</taxon>
        <taxon>Ecdysozoa</taxon>
        <taxon>Arthropoda</taxon>
        <taxon>Crustacea</taxon>
        <taxon>Multicrustacea</taxon>
        <taxon>Malacostraca</taxon>
        <taxon>Eumalacostraca</taxon>
        <taxon>Eucarida</taxon>
        <taxon>Euphausiacea</taxon>
        <taxon>Euphausiidae</taxon>
        <taxon>Meganyctiphanes</taxon>
    </lineage>
</organism>
<dbReference type="GO" id="GO:0008270">
    <property type="term" value="F:zinc ion binding"/>
    <property type="evidence" value="ECO:0007669"/>
    <property type="project" value="UniProtKB-KW"/>
</dbReference>
<evidence type="ECO:0000313" key="5">
    <source>
        <dbReference type="Proteomes" id="UP001497623"/>
    </source>
</evidence>
<name>A0AAV2PWS2_MEGNR</name>